<protein>
    <submittedName>
        <fullName evidence="1">Uncharacterized protein</fullName>
    </submittedName>
</protein>
<dbReference type="Proteomes" id="UP000242561">
    <property type="component" value="Chromosome"/>
</dbReference>
<dbReference type="EMBL" id="CP018154">
    <property type="protein sequence ID" value="APG62418.1"/>
    <property type="molecule type" value="Genomic_DNA"/>
</dbReference>
<dbReference type="AlphaFoldDB" id="A0A1L3JBC4"/>
<sequence>MALFENKIQAQSDEREISRILIKYGAEAKSILVNRSKDKDFSIRTRKHWKRLAKKLSKMPKQMSEMKVN</sequence>
<evidence type="ECO:0000313" key="2">
    <source>
        <dbReference type="Proteomes" id="UP000242561"/>
    </source>
</evidence>
<name>A0A1L3JBC4_9SPHN</name>
<reference evidence="1 2" key="1">
    <citation type="submission" date="2016-11" db="EMBL/GenBank/DDBJ databases">
        <title>Sphingorhabdus sp. LPB0140, isolated from marine environment.</title>
        <authorList>
            <person name="Kim E."/>
            <person name="Yi H."/>
        </authorList>
    </citation>
    <scope>NUCLEOTIDE SEQUENCE [LARGE SCALE GENOMIC DNA]</scope>
    <source>
        <strain evidence="1 2">LPB0140</strain>
    </source>
</reference>
<evidence type="ECO:0000313" key="1">
    <source>
        <dbReference type="EMBL" id="APG62418.1"/>
    </source>
</evidence>
<dbReference type="KEGG" id="sphl:LPB140_05980"/>
<keyword evidence="2" id="KW-1185">Reference proteome</keyword>
<dbReference type="RefSeq" id="WP_072559071.1">
    <property type="nucleotide sequence ID" value="NZ_CP018154.1"/>
</dbReference>
<gene>
    <name evidence="1" type="ORF">LPB140_05980</name>
</gene>
<organism evidence="1 2">
    <name type="scientific">Sphingorhabdus lutea</name>
    <dbReference type="NCBI Taxonomy" id="1913578"/>
    <lineage>
        <taxon>Bacteria</taxon>
        <taxon>Pseudomonadati</taxon>
        <taxon>Pseudomonadota</taxon>
        <taxon>Alphaproteobacteria</taxon>
        <taxon>Sphingomonadales</taxon>
        <taxon>Sphingomonadaceae</taxon>
        <taxon>Sphingorhabdus</taxon>
    </lineage>
</organism>
<proteinExistence type="predicted"/>
<accession>A0A1L3JBC4</accession>